<dbReference type="CDD" id="cd00086">
    <property type="entry name" value="homeodomain"/>
    <property type="match status" value="1"/>
</dbReference>
<dbReference type="OrthoDB" id="10056939at2759"/>
<keyword evidence="2 5" id="KW-0238">DNA-binding</keyword>
<organism evidence="8 9">
    <name type="scientific">Mortierella isabellina</name>
    <name type="common">Filamentous fungus</name>
    <name type="synonym">Umbelopsis isabellina</name>
    <dbReference type="NCBI Taxonomy" id="91625"/>
    <lineage>
        <taxon>Eukaryota</taxon>
        <taxon>Fungi</taxon>
        <taxon>Fungi incertae sedis</taxon>
        <taxon>Mucoromycota</taxon>
        <taxon>Mucoromycotina</taxon>
        <taxon>Umbelopsidomycetes</taxon>
        <taxon>Umbelopsidales</taxon>
        <taxon>Umbelopsidaceae</taxon>
        <taxon>Umbelopsis</taxon>
    </lineage>
</organism>
<keyword evidence="4 5" id="KW-0539">Nucleus</keyword>
<comment type="caution">
    <text evidence="8">The sequence shown here is derived from an EMBL/GenBank/DDBJ whole genome shotgun (WGS) entry which is preliminary data.</text>
</comment>
<comment type="subcellular location">
    <subcellularLocation>
        <location evidence="5">Nucleus</location>
    </subcellularLocation>
</comment>
<gene>
    <name evidence="8" type="ORF">INT43_008753</name>
</gene>
<dbReference type="GO" id="GO:0005634">
    <property type="term" value="C:nucleus"/>
    <property type="evidence" value="ECO:0007669"/>
    <property type="project" value="UniProtKB-SubCell"/>
</dbReference>
<proteinExistence type="inferred from homology"/>
<protein>
    <recommendedName>
        <fullName evidence="7">Homeobox domain-containing protein</fullName>
    </recommendedName>
</protein>
<dbReference type="Pfam" id="PF05920">
    <property type="entry name" value="Homeobox_KN"/>
    <property type="match status" value="1"/>
</dbReference>
<evidence type="ECO:0000256" key="3">
    <source>
        <dbReference type="ARBA" id="ARBA00023155"/>
    </source>
</evidence>
<feature type="DNA-binding region" description="Homeobox" evidence="5">
    <location>
        <begin position="150"/>
        <end position="212"/>
    </location>
</feature>
<dbReference type="FunFam" id="1.10.10.60:FF:000004">
    <property type="entry name" value="Meis2 homeobox isoform 2c"/>
    <property type="match status" value="1"/>
</dbReference>
<evidence type="ECO:0000256" key="2">
    <source>
        <dbReference type="ARBA" id="ARBA00023125"/>
    </source>
</evidence>
<evidence type="ECO:0000313" key="8">
    <source>
        <dbReference type="EMBL" id="KAG2181171.1"/>
    </source>
</evidence>
<evidence type="ECO:0000256" key="5">
    <source>
        <dbReference type="PROSITE-ProRule" id="PRU00108"/>
    </source>
</evidence>
<dbReference type="EMBL" id="JAEPQZ010000005">
    <property type="protein sequence ID" value="KAG2181171.1"/>
    <property type="molecule type" value="Genomic_DNA"/>
</dbReference>
<feature type="region of interest" description="Disordered" evidence="6">
    <location>
        <begin position="99"/>
        <end position="136"/>
    </location>
</feature>
<dbReference type="GO" id="GO:0006355">
    <property type="term" value="P:regulation of DNA-templated transcription"/>
    <property type="evidence" value="ECO:0007669"/>
    <property type="project" value="InterPro"/>
</dbReference>
<feature type="domain" description="Homeobox" evidence="7">
    <location>
        <begin position="148"/>
        <end position="211"/>
    </location>
</feature>
<keyword evidence="3 5" id="KW-0371">Homeobox</keyword>
<dbReference type="PANTHER" id="PTHR11850">
    <property type="entry name" value="HOMEOBOX PROTEIN TRANSCRIPTION FACTORS"/>
    <property type="match status" value="1"/>
</dbReference>
<evidence type="ECO:0000259" key="7">
    <source>
        <dbReference type="PROSITE" id="PS50071"/>
    </source>
</evidence>
<dbReference type="Gene3D" id="1.10.10.60">
    <property type="entry name" value="Homeodomain-like"/>
    <property type="match status" value="1"/>
</dbReference>
<sequence>METKDNTSSIMTGHIRTFNPVILFHDHEFATENTIKHIHIPYRDPHYEPYIQKRKQCIDQMLEDNGKFWSSFTDYRIRDRLLIISLFILSFKDDDAAECSPMPSLTSSPTPPLVPYDLPSPPDSSSSPSPTQDTYGNRQNVFLAKPYHQSKRKRGNLPKTTTAILRAWLLKHKTHPYPTEDQKQELAHATNLTVNQISNWFINARRRILQPMLDKEHCSELDIYPYEADPSGNRLTI</sequence>
<reference evidence="8" key="1">
    <citation type="submission" date="2020-12" db="EMBL/GenBank/DDBJ databases">
        <title>Metabolic potential, ecology and presence of endohyphal bacteria is reflected in genomic diversity of Mucoromycotina.</title>
        <authorList>
            <person name="Muszewska A."/>
            <person name="Okrasinska A."/>
            <person name="Steczkiewicz K."/>
            <person name="Drgas O."/>
            <person name="Orlowska M."/>
            <person name="Perlinska-Lenart U."/>
            <person name="Aleksandrzak-Piekarczyk T."/>
            <person name="Szatraj K."/>
            <person name="Zielenkiewicz U."/>
            <person name="Pilsyk S."/>
            <person name="Malc E."/>
            <person name="Mieczkowski P."/>
            <person name="Kruszewska J.S."/>
            <person name="Biernat P."/>
            <person name="Pawlowska J."/>
        </authorList>
    </citation>
    <scope>NUCLEOTIDE SEQUENCE</scope>
    <source>
        <strain evidence="8">WA0000067209</strain>
    </source>
</reference>
<feature type="compositionally biased region" description="Pro residues" evidence="6">
    <location>
        <begin position="109"/>
        <end position="122"/>
    </location>
</feature>
<name>A0A8H7PXX6_MORIS</name>
<dbReference type="AlphaFoldDB" id="A0A8H7PXX6"/>
<dbReference type="PROSITE" id="PS50071">
    <property type="entry name" value="HOMEOBOX_2"/>
    <property type="match status" value="1"/>
</dbReference>
<dbReference type="GO" id="GO:0003677">
    <property type="term" value="F:DNA binding"/>
    <property type="evidence" value="ECO:0007669"/>
    <property type="project" value="UniProtKB-UniRule"/>
</dbReference>
<evidence type="ECO:0000256" key="1">
    <source>
        <dbReference type="ARBA" id="ARBA00009661"/>
    </source>
</evidence>
<dbReference type="SMART" id="SM00389">
    <property type="entry name" value="HOX"/>
    <property type="match status" value="1"/>
</dbReference>
<dbReference type="SUPFAM" id="SSF46689">
    <property type="entry name" value="Homeodomain-like"/>
    <property type="match status" value="1"/>
</dbReference>
<dbReference type="InterPro" id="IPR009057">
    <property type="entry name" value="Homeodomain-like_sf"/>
</dbReference>
<comment type="similarity">
    <text evidence="1">Belongs to the TALE/MEIS homeobox family.</text>
</comment>
<keyword evidence="9" id="KW-1185">Reference proteome</keyword>
<accession>A0A8H7PXX6</accession>
<evidence type="ECO:0000313" key="9">
    <source>
        <dbReference type="Proteomes" id="UP000654370"/>
    </source>
</evidence>
<dbReference type="InterPro" id="IPR001356">
    <property type="entry name" value="HD"/>
</dbReference>
<dbReference type="InterPro" id="IPR050224">
    <property type="entry name" value="TALE_homeobox"/>
</dbReference>
<dbReference type="Proteomes" id="UP000654370">
    <property type="component" value="Unassembled WGS sequence"/>
</dbReference>
<evidence type="ECO:0000256" key="4">
    <source>
        <dbReference type="ARBA" id="ARBA00023242"/>
    </source>
</evidence>
<evidence type="ECO:0000256" key="6">
    <source>
        <dbReference type="SAM" id="MobiDB-lite"/>
    </source>
</evidence>
<dbReference type="InterPro" id="IPR008422">
    <property type="entry name" value="KN_HD"/>
</dbReference>